<dbReference type="PROSITE" id="PS51123">
    <property type="entry name" value="OMPA_2"/>
    <property type="match status" value="1"/>
</dbReference>
<dbReference type="GO" id="GO:0005509">
    <property type="term" value="F:calcium ion binding"/>
    <property type="evidence" value="ECO:0007669"/>
    <property type="project" value="InterPro"/>
</dbReference>
<dbReference type="GO" id="GO:0009279">
    <property type="term" value="C:cell outer membrane"/>
    <property type="evidence" value="ECO:0007669"/>
    <property type="project" value="UniProtKB-SubCell"/>
</dbReference>
<dbReference type="InterPro" id="IPR006664">
    <property type="entry name" value="OMP_bac"/>
</dbReference>
<keyword evidence="4" id="KW-0812">Transmembrane</keyword>
<dbReference type="Pfam" id="PF00691">
    <property type="entry name" value="OmpA"/>
    <property type="match status" value="1"/>
</dbReference>
<evidence type="ECO:0000256" key="2">
    <source>
        <dbReference type="ARBA" id="ARBA00022448"/>
    </source>
</evidence>
<keyword evidence="2" id="KW-0813">Transport</keyword>
<dbReference type="PRINTS" id="PR01021">
    <property type="entry name" value="OMPADOMAIN"/>
</dbReference>
<evidence type="ECO:0000256" key="7">
    <source>
        <dbReference type="ARBA" id="ARBA00023136"/>
    </source>
</evidence>
<dbReference type="PANTHER" id="PTHR30329">
    <property type="entry name" value="STATOR ELEMENT OF FLAGELLAR MOTOR COMPLEX"/>
    <property type="match status" value="1"/>
</dbReference>
<dbReference type="InterPro" id="IPR028974">
    <property type="entry name" value="TSP_type-3_rpt"/>
</dbReference>
<keyword evidence="3" id="KW-1134">Transmembrane beta strand</keyword>
<reference evidence="10" key="1">
    <citation type="submission" date="2016-10" db="EMBL/GenBank/DDBJ databases">
        <title>Sequence of Gallionella enrichment culture.</title>
        <authorList>
            <person name="Poehlein A."/>
            <person name="Muehling M."/>
            <person name="Daniel R."/>
        </authorList>
    </citation>
    <scope>NUCLEOTIDE SEQUENCE</scope>
</reference>
<dbReference type="Gene3D" id="3.30.1330.60">
    <property type="entry name" value="OmpA-like domain"/>
    <property type="match status" value="1"/>
</dbReference>
<keyword evidence="7" id="KW-0472">Membrane</keyword>
<evidence type="ECO:0000259" key="9">
    <source>
        <dbReference type="PROSITE" id="PS51123"/>
    </source>
</evidence>
<dbReference type="AlphaFoldDB" id="A0A1J5SAX2"/>
<evidence type="ECO:0000313" key="10">
    <source>
        <dbReference type="EMBL" id="OIR05697.1"/>
    </source>
</evidence>
<name>A0A1J5SAX2_9ZZZZ</name>
<evidence type="ECO:0000256" key="8">
    <source>
        <dbReference type="ARBA" id="ARBA00023237"/>
    </source>
</evidence>
<proteinExistence type="predicted"/>
<evidence type="ECO:0000256" key="3">
    <source>
        <dbReference type="ARBA" id="ARBA00022452"/>
    </source>
</evidence>
<dbReference type="InterPro" id="IPR006665">
    <property type="entry name" value="OmpA-like"/>
</dbReference>
<dbReference type="EMBL" id="MLJW01000048">
    <property type="protein sequence ID" value="OIR05697.1"/>
    <property type="molecule type" value="Genomic_DNA"/>
</dbReference>
<dbReference type="PANTHER" id="PTHR30329:SF21">
    <property type="entry name" value="LIPOPROTEIN YIAD-RELATED"/>
    <property type="match status" value="1"/>
</dbReference>
<evidence type="ECO:0000256" key="4">
    <source>
        <dbReference type="ARBA" id="ARBA00022692"/>
    </source>
</evidence>
<keyword evidence="5" id="KW-0406">Ion transport</keyword>
<evidence type="ECO:0000256" key="6">
    <source>
        <dbReference type="ARBA" id="ARBA00023114"/>
    </source>
</evidence>
<dbReference type="CDD" id="cd07185">
    <property type="entry name" value="OmpA_C-like"/>
    <property type="match status" value="1"/>
</dbReference>
<dbReference type="InterPro" id="IPR011250">
    <property type="entry name" value="OMP/PagP_B-barrel"/>
</dbReference>
<comment type="subcellular location">
    <subcellularLocation>
        <location evidence="1">Cell outer membrane</location>
        <topology evidence="1">Multi-pass membrane protein</topology>
    </subcellularLocation>
</comment>
<comment type="caution">
    <text evidence="10">The sequence shown here is derived from an EMBL/GenBank/DDBJ whole genome shotgun (WGS) entry which is preliminary data.</text>
</comment>
<dbReference type="SUPFAM" id="SSF103088">
    <property type="entry name" value="OmpA-like"/>
    <property type="match status" value="1"/>
</dbReference>
<feature type="domain" description="OmpA-like" evidence="9">
    <location>
        <begin position="352"/>
        <end position="465"/>
    </location>
</feature>
<evidence type="ECO:0000256" key="5">
    <source>
        <dbReference type="ARBA" id="ARBA00023065"/>
    </source>
</evidence>
<dbReference type="SUPFAM" id="SSF56925">
    <property type="entry name" value="OMPA-like"/>
    <property type="match status" value="1"/>
</dbReference>
<gene>
    <name evidence="10" type="primary">oprF_2</name>
    <name evidence="10" type="ORF">GALL_121320</name>
</gene>
<sequence length="465" mass="50607">MKKNLLKIACIFSMALMSVTGSFAQDTTTSVSSVNPPPLFSGTDGFRKWSVGVQAGAMAPFSAVGGMNDFSNWQTSLEYGGYIKYQATHAFGIQLDILRGTLKANNDKLWAGAPVISPYSSFKTDVHWAASLSGVVTLGNINWSKLHTAIQPYISLGVGAINFNPTLVTTAGTSFDFNPGGSLTELYIPVGFGIKANLSRSVNLDLGYTMGYEDRSNLDGYYRSPFTGDKFSYAHAGLEFSLGNPSKPQLARHNPPAQLAQNMKDDNDAMRAALMASDAKCKRDMDEMNRMKDEMNRMKTDSDNDGVSDYFDKCPGTLVGVIVDGAGCPLPVPVKDTVTKVYNNTYVITEEDKKVVSEAFRNLEFEFAKSTIRPRSLPYLNRVAELLVKKGISLKLGGHTDAIGSEKANMKLSKDRAESVKNYLISQGANSGRIEAVGYGKGQPIATNKTAAGRQKNRRVEFTIY</sequence>
<keyword evidence="8" id="KW-0998">Cell outer membrane</keyword>
<keyword evidence="6" id="KW-0626">Porin</keyword>
<dbReference type="InterPro" id="IPR036737">
    <property type="entry name" value="OmpA-like_sf"/>
</dbReference>
<evidence type="ECO:0000256" key="1">
    <source>
        <dbReference type="ARBA" id="ARBA00004571"/>
    </source>
</evidence>
<organism evidence="10">
    <name type="scientific">mine drainage metagenome</name>
    <dbReference type="NCBI Taxonomy" id="410659"/>
    <lineage>
        <taxon>unclassified sequences</taxon>
        <taxon>metagenomes</taxon>
        <taxon>ecological metagenomes</taxon>
    </lineage>
</organism>
<dbReference type="GO" id="GO:0015288">
    <property type="term" value="F:porin activity"/>
    <property type="evidence" value="ECO:0007669"/>
    <property type="project" value="UniProtKB-KW"/>
</dbReference>
<protein>
    <submittedName>
        <fullName evidence="10">Outer membrane porin F</fullName>
    </submittedName>
</protein>
<dbReference type="GO" id="GO:0046930">
    <property type="term" value="C:pore complex"/>
    <property type="evidence" value="ECO:0007669"/>
    <property type="project" value="UniProtKB-KW"/>
</dbReference>
<dbReference type="InterPro" id="IPR050330">
    <property type="entry name" value="Bact_OuterMem_StrucFunc"/>
</dbReference>
<dbReference type="Gene3D" id="2.40.160.20">
    <property type="match status" value="1"/>
</dbReference>
<dbReference type="GO" id="GO:0006811">
    <property type="term" value="P:monoatomic ion transport"/>
    <property type="evidence" value="ECO:0007669"/>
    <property type="project" value="UniProtKB-KW"/>
</dbReference>
<dbReference type="SUPFAM" id="SSF103647">
    <property type="entry name" value="TSP type-3 repeat"/>
    <property type="match status" value="1"/>
</dbReference>
<accession>A0A1J5SAX2</accession>